<proteinExistence type="predicted"/>
<dbReference type="AlphaFoldDB" id="A0A518DYC7"/>
<evidence type="ECO:0000313" key="2">
    <source>
        <dbReference type="Proteomes" id="UP000317648"/>
    </source>
</evidence>
<organism evidence="1 2">
    <name type="scientific">Lignipirellula cremea</name>
    <dbReference type="NCBI Taxonomy" id="2528010"/>
    <lineage>
        <taxon>Bacteria</taxon>
        <taxon>Pseudomonadati</taxon>
        <taxon>Planctomycetota</taxon>
        <taxon>Planctomycetia</taxon>
        <taxon>Pirellulales</taxon>
        <taxon>Pirellulaceae</taxon>
        <taxon>Lignipirellula</taxon>
    </lineage>
</organism>
<keyword evidence="2" id="KW-1185">Reference proteome</keyword>
<sequence>MMNHFRVVMNSTTIIGCTDARPLAIIRFGPLVSKFGHSIPVPAVACGGHAAWQPDCETGYASHLPVS</sequence>
<gene>
    <name evidence="1" type="ORF">Pla8534_46690</name>
</gene>
<dbReference type="Proteomes" id="UP000317648">
    <property type="component" value="Chromosome"/>
</dbReference>
<dbReference type="PROSITE" id="PS51257">
    <property type="entry name" value="PROKAR_LIPOPROTEIN"/>
    <property type="match status" value="1"/>
</dbReference>
<accession>A0A518DYC7</accession>
<protein>
    <submittedName>
        <fullName evidence="1">Uncharacterized protein</fullName>
    </submittedName>
</protein>
<evidence type="ECO:0000313" key="1">
    <source>
        <dbReference type="EMBL" id="QDU96847.1"/>
    </source>
</evidence>
<dbReference type="KEGG" id="lcre:Pla8534_46690"/>
<dbReference type="EMBL" id="CP036433">
    <property type="protein sequence ID" value="QDU96847.1"/>
    <property type="molecule type" value="Genomic_DNA"/>
</dbReference>
<reference evidence="1 2" key="1">
    <citation type="submission" date="2019-02" db="EMBL/GenBank/DDBJ databases">
        <title>Deep-cultivation of Planctomycetes and their phenomic and genomic characterization uncovers novel biology.</title>
        <authorList>
            <person name="Wiegand S."/>
            <person name="Jogler M."/>
            <person name="Boedeker C."/>
            <person name="Pinto D."/>
            <person name="Vollmers J."/>
            <person name="Rivas-Marin E."/>
            <person name="Kohn T."/>
            <person name="Peeters S.H."/>
            <person name="Heuer A."/>
            <person name="Rast P."/>
            <person name="Oberbeckmann S."/>
            <person name="Bunk B."/>
            <person name="Jeske O."/>
            <person name="Meyerdierks A."/>
            <person name="Storesund J.E."/>
            <person name="Kallscheuer N."/>
            <person name="Luecker S."/>
            <person name="Lage O.M."/>
            <person name="Pohl T."/>
            <person name="Merkel B.J."/>
            <person name="Hornburger P."/>
            <person name="Mueller R.-W."/>
            <person name="Bruemmer F."/>
            <person name="Labrenz M."/>
            <person name="Spormann A.M."/>
            <person name="Op den Camp H."/>
            <person name="Overmann J."/>
            <person name="Amann R."/>
            <person name="Jetten M.S.M."/>
            <person name="Mascher T."/>
            <person name="Medema M.H."/>
            <person name="Devos D.P."/>
            <person name="Kaster A.-K."/>
            <person name="Ovreas L."/>
            <person name="Rohde M."/>
            <person name="Galperin M.Y."/>
            <person name="Jogler C."/>
        </authorList>
    </citation>
    <scope>NUCLEOTIDE SEQUENCE [LARGE SCALE GENOMIC DNA]</scope>
    <source>
        <strain evidence="1 2">Pla85_3_4</strain>
    </source>
</reference>
<name>A0A518DYC7_9BACT</name>